<sequence>MKLASNQLASVNTPVNLIDQGVVNLLSVLAADGDYCGITTLFDVDDASTAFGSPLFVAADGNCDRCDASAIATMPCRFIALEAGNGSNQLVLLEGYIREDDWDWTPGGEIYVSESIGALTQTPPSTADAVVQSVGWAVTADIMAVRMGAFIELAS</sequence>
<accession>X0RXT0</accession>
<name>X0RXT0_9ZZZZ</name>
<dbReference type="AlphaFoldDB" id="X0RXT0"/>
<protein>
    <submittedName>
        <fullName evidence="1">Uncharacterized protein</fullName>
    </submittedName>
</protein>
<reference evidence="1" key="1">
    <citation type="journal article" date="2014" name="Front. Microbiol.">
        <title>High frequency of phylogenetically diverse reductive dehalogenase-homologous genes in deep subseafloor sedimentary metagenomes.</title>
        <authorList>
            <person name="Kawai M."/>
            <person name="Futagami T."/>
            <person name="Toyoda A."/>
            <person name="Takaki Y."/>
            <person name="Nishi S."/>
            <person name="Hori S."/>
            <person name="Arai W."/>
            <person name="Tsubouchi T."/>
            <person name="Morono Y."/>
            <person name="Uchiyama I."/>
            <person name="Ito T."/>
            <person name="Fujiyama A."/>
            <person name="Inagaki F."/>
            <person name="Takami H."/>
        </authorList>
    </citation>
    <scope>NUCLEOTIDE SEQUENCE</scope>
    <source>
        <strain evidence="1">Expedition CK06-06</strain>
    </source>
</reference>
<gene>
    <name evidence="1" type="ORF">S01H1_14799</name>
</gene>
<proteinExistence type="predicted"/>
<organism evidence="1">
    <name type="scientific">marine sediment metagenome</name>
    <dbReference type="NCBI Taxonomy" id="412755"/>
    <lineage>
        <taxon>unclassified sequences</taxon>
        <taxon>metagenomes</taxon>
        <taxon>ecological metagenomes</taxon>
    </lineage>
</organism>
<comment type="caution">
    <text evidence="1">The sequence shown here is derived from an EMBL/GenBank/DDBJ whole genome shotgun (WGS) entry which is preliminary data.</text>
</comment>
<dbReference type="EMBL" id="BARS01007712">
    <property type="protein sequence ID" value="GAF68527.1"/>
    <property type="molecule type" value="Genomic_DNA"/>
</dbReference>
<evidence type="ECO:0000313" key="1">
    <source>
        <dbReference type="EMBL" id="GAF68527.1"/>
    </source>
</evidence>